<reference evidence="2" key="1">
    <citation type="submission" date="2019-08" db="EMBL/GenBank/DDBJ databases">
        <authorList>
            <person name="Kucharzyk K."/>
            <person name="Murdoch R.W."/>
            <person name="Higgins S."/>
            <person name="Loffler F."/>
        </authorList>
    </citation>
    <scope>NUCLEOTIDE SEQUENCE</scope>
</reference>
<keyword evidence="1" id="KW-0472">Membrane</keyword>
<sequence>MQQQLVSSFKYGSVDDLIVEFRSQCDSCKTLGFTTGEYGTSVGSWQITHFAPDRTDFIHFASIKSHTFVEIHVANRFFHHIVIVTANKRFLNIQFLFGNGSQKFLFNGIKIILTLMFIGSAAFCHFIGFRVTKIHDSFAKIFIVHFVAVFAFGICLVDFCRQLELSFDLFFNGSMSKFQCFHHHFFADFLHFAFHHIDIFSVGSNHQFEVGIFKFFHGRIDDKFAVDTCNTNFRDGAVKRNVGDGKCR</sequence>
<evidence type="ECO:0000313" key="2">
    <source>
        <dbReference type="EMBL" id="MPM06584.1"/>
    </source>
</evidence>
<name>A0A644WX19_9ZZZZ</name>
<keyword evidence="1" id="KW-1133">Transmembrane helix</keyword>
<organism evidence="2">
    <name type="scientific">bioreactor metagenome</name>
    <dbReference type="NCBI Taxonomy" id="1076179"/>
    <lineage>
        <taxon>unclassified sequences</taxon>
        <taxon>metagenomes</taxon>
        <taxon>ecological metagenomes</taxon>
    </lineage>
</organism>
<evidence type="ECO:0000256" key="1">
    <source>
        <dbReference type="SAM" id="Phobius"/>
    </source>
</evidence>
<dbReference type="AlphaFoldDB" id="A0A644WX19"/>
<comment type="caution">
    <text evidence="2">The sequence shown here is derived from an EMBL/GenBank/DDBJ whole genome shotgun (WGS) entry which is preliminary data.</text>
</comment>
<dbReference type="EMBL" id="VSSQ01001243">
    <property type="protein sequence ID" value="MPM06584.1"/>
    <property type="molecule type" value="Genomic_DNA"/>
</dbReference>
<protein>
    <submittedName>
        <fullName evidence="2">Uncharacterized protein</fullName>
    </submittedName>
</protein>
<feature type="transmembrane region" description="Helical" evidence="1">
    <location>
        <begin position="111"/>
        <end position="129"/>
    </location>
</feature>
<feature type="transmembrane region" description="Helical" evidence="1">
    <location>
        <begin position="141"/>
        <end position="160"/>
    </location>
</feature>
<keyword evidence="1" id="KW-0812">Transmembrane</keyword>
<accession>A0A644WX19</accession>
<proteinExistence type="predicted"/>
<gene>
    <name evidence="2" type="ORF">SDC9_52885</name>
</gene>